<dbReference type="GO" id="GO:0046872">
    <property type="term" value="F:metal ion binding"/>
    <property type="evidence" value="ECO:0007669"/>
    <property type="project" value="UniProtKB-KW"/>
</dbReference>
<proteinExistence type="inferred from homology"/>
<evidence type="ECO:0000256" key="4">
    <source>
        <dbReference type="ARBA" id="ARBA00023239"/>
    </source>
</evidence>
<dbReference type="EMBL" id="HF935531">
    <property type="protein sequence ID" value="CCX31054.1"/>
    <property type="molecule type" value="Genomic_DNA"/>
</dbReference>
<dbReference type="PROSITE" id="PS51891">
    <property type="entry name" value="CENP_V_GFA"/>
    <property type="match status" value="1"/>
</dbReference>
<dbReference type="SUPFAM" id="SSF51316">
    <property type="entry name" value="Mss4-like"/>
    <property type="match status" value="1"/>
</dbReference>
<dbReference type="OMA" id="DINFTHG"/>
<evidence type="ECO:0000256" key="2">
    <source>
        <dbReference type="ARBA" id="ARBA00022723"/>
    </source>
</evidence>
<dbReference type="PANTHER" id="PTHR33337">
    <property type="entry name" value="GFA DOMAIN-CONTAINING PROTEIN"/>
    <property type="match status" value="1"/>
</dbReference>
<keyword evidence="8" id="KW-1185">Reference proteome</keyword>
<evidence type="ECO:0000256" key="1">
    <source>
        <dbReference type="ARBA" id="ARBA00005495"/>
    </source>
</evidence>
<evidence type="ECO:0000256" key="3">
    <source>
        <dbReference type="ARBA" id="ARBA00022833"/>
    </source>
</evidence>
<organism evidence="7 8">
    <name type="scientific">Pyronema omphalodes (strain CBS 100304)</name>
    <name type="common">Pyronema confluens</name>
    <dbReference type="NCBI Taxonomy" id="1076935"/>
    <lineage>
        <taxon>Eukaryota</taxon>
        <taxon>Fungi</taxon>
        <taxon>Dikarya</taxon>
        <taxon>Ascomycota</taxon>
        <taxon>Pezizomycotina</taxon>
        <taxon>Pezizomycetes</taxon>
        <taxon>Pezizales</taxon>
        <taxon>Pyronemataceae</taxon>
        <taxon>Pyronema</taxon>
    </lineage>
</organism>
<evidence type="ECO:0000313" key="8">
    <source>
        <dbReference type="Proteomes" id="UP000018144"/>
    </source>
</evidence>
<comment type="similarity">
    <text evidence="1">Belongs to the Gfa family.</text>
</comment>
<dbReference type="Proteomes" id="UP000018144">
    <property type="component" value="Unassembled WGS sequence"/>
</dbReference>
<keyword evidence="4" id="KW-0456">Lyase</keyword>
<evidence type="ECO:0000259" key="6">
    <source>
        <dbReference type="PROSITE" id="PS51891"/>
    </source>
</evidence>
<dbReference type="InterPro" id="IPR006913">
    <property type="entry name" value="CENP-V/GFA"/>
</dbReference>
<accession>U4LG07</accession>
<protein>
    <recommendedName>
        <fullName evidence="6">CENP-V/GFA domain-containing protein</fullName>
    </recommendedName>
</protein>
<feature type="region of interest" description="Disordered" evidence="5">
    <location>
        <begin position="1"/>
        <end position="23"/>
    </location>
</feature>
<dbReference type="Pfam" id="PF04828">
    <property type="entry name" value="GFA"/>
    <property type="match status" value="1"/>
</dbReference>
<dbReference type="GO" id="GO:0016846">
    <property type="term" value="F:carbon-sulfur lyase activity"/>
    <property type="evidence" value="ECO:0007669"/>
    <property type="project" value="InterPro"/>
</dbReference>
<dbReference type="eggNOG" id="ENOG502RZVZ">
    <property type="taxonomic scope" value="Eukaryota"/>
</dbReference>
<evidence type="ECO:0000313" key="7">
    <source>
        <dbReference type="EMBL" id="CCX31054.1"/>
    </source>
</evidence>
<dbReference type="InterPro" id="IPR011057">
    <property type="entry name" value="Mss4-like_sf"/>
</dbReference>
<dbReference type="PANTHER" id="PTHR33337:SF40">
    <property type="entry name" value="CENP-V_GFA DOMAIN-CONTAINING PROTEIN-RELATED"/>
    <property type="match status" value="1"/>
</dbReference>
<feature type="domain" description="CENP-V/GFA" evidence="6">
    <location>
        <begin position="55"/>
        <end position="168"/>
    </location>
</feature>
<gene>
    <name evidence="7" type="ORF">PCON_09882</name>
</gene>
<keyword evidence="2" id="KW-0479">Metal-binding</keyword>
<sequence>MSSDSNPSSPKPHPGHNDNDTSCVAACDKQKVHDNRMDRPPYSLSDKNKDSKALYTGTCFCEKVKYEIFRDKPLDAKFCHCPTCQKLHGAPFQWAAIFHKTDVHFTQGEDQLIYFHPGEKSQEYILPCKISCKFCRTPIMDEGRNMLLLYPTLIDFGKDNKKKRDFYPSCHIFYSRRCVDVVDGLPKFAKHKDESETIPETLREDGHDD</sequence>
<evidence type="ECO:0000256" key="5">
    <source>
        <dbReference type="SAM" id="MobiDB-lite"/>
    </source>
</evidence>
<dbReference type="STRING" id="1076935.U4LG07"/>
<dbReference type="OrthoDB" id="9970124at2759"/>
<name>U4LG07_PYROM</name>
<dbReference type="AlphaFoldDB" id="U4LG07"/>
<reference evidence="7 8" key="1">
    <citation type="journal article" date="2013" name="PLoS Genet.">
        <title>The genome and development-dependent transcriptomes of Pyronema confluens: a window into fungal evolution.</title>
        <authorList>
            <person name="Traeger S."/>
            <person name="Altegoer F."/>
            <person name="Freitag M."/>
            <person name="Gabaldon T."/>
            <person name="Kempken F."/>
            <person name="Kumar A."/>
            <person name="Marcet-Houben M."/>
            <person name="Poggeler S."/>
            <person name="Stajich J.E."/>
            <person name="Nowrousian M."/>
        </authorList>
    </citation>
    <scope>NUCLEOTIDE SEQUENCE [LARGE SCALE GENOMIC DNA]</scope>
    <source>
        <strain evidence="8">CBS 100304</strain>
        <tissue evidence="7">Vegetative mycelium</tissue>
    </source>
</reference>
<dbReference type="Gene3D" id="3.90.1590.10">
    <property type="entry name" value="glutathione-dependent formaldehyde- activating enzyme (gfa)"/>
    <property type="match status" value="1"/>
</dbReference>
<keyword evidence="3" id="KW-0862">Zinc</keyword>